<protein>
    <submittedName>
        <fullName evidence="2">Metal-dependent hydrolase</fullName>
    </submittedName>
</protein>
<dbReference type="Proteomes" id="UP000196027">
    <property type="component" value="Chromosome"/>
</dbReference>
<organism evidence="2 3">
    <name type="scientific">Oleiphilus messinensis</name>
    <dbReference type="NCBI Taxonomy" id="141451"/>
    <lineage>
        <taxon>Bacteria</taxon>
        <taxon>Pseudomonadati</taxon>
        <taxon>Pseudomonadota</taxon>
        <taxon>Gammaproteobacteria</taxon>
        <taxon>Oceanospirillales</taxon>
        <taxon>Oleiphilaceae</taxon>
        <taxon>Oleiphilus</taxon>
    </lineage>
</organism>
<dbReference type="RefSeq" id="WP_157678091.1">
    <property type="nucleotide sequence ID" value="NZ_CP021425.1"/>
</dbReference>
<gene>
    <name evidence="2" type="ORF">OLMES_0223</name>
</gene>
<evidence type="ECO:0000313" key="3">
    <source>
        <dbReference type="Proteomes" id="UP000196027"/>
    </source>
</evidence>
<evidence type="ECO:0000256" key="1">
    <source>
        <dbReference type="SAM" id="MobiDB-lite"/>
    </source>
</evidence>
<dbReference type="EMBL" id="CP021425">
    <property type="protein sequence ID" value="ARU54329.1"/>
    <property type="molecule type" value="Genomic_DNA"/>
</dbReference>
<dbReference type="GO" id="GO:0016787">
    <property type="term" value="F:hydrolase activity"/>
    <property type="evidence" value="ECO:0007669"/>
    <property type="project" value="UniProtKB-KW"/>
</dbReference>
<dbReference type="PANTHER" id="PTHR39456:SF1">
    <property type="entry name" value="METAL-DEPENDENT HYDROLASE"/>
    <property type="match status" value="1"/>
</dbReference>
<dbReference type="Pfam" id="PF10118">
    <property type="entry name" value="Metal_hydrol"/>
    <property type="match status" value="1"/>
</dbReference>
<evidence type="ECO:0000313" key="2">
    <source>
        <dbReference type="EMBL" id="ARU54329.1"/>
    </source>
</evidence>
<sequence length="291" mass="33623">MTSTAMNQTTFNNTAKPAGKKKLKGTDVGIPVRKLGQTYDESFPTFWFKNNAYLTMLFSAFSANLPEGEAQFVHSVRLFQDKITDPVLKAQVRAFIGQEAHHSREHDDFNAAMVKRGFPLDRVENRLKGLIKIMKKRSARKQLAETVCAEHFTALMADYILSDNTGMLETIAEPLRTTWAWHAIEELEHKAVAFDVYDQLVADRGLLRRTMFEQTIFIMLLNTFNALHLMTKTGEMGNRKMWREAFSMLGQMGRTMWSDYKDFYKRDYHPMQHDSQATLEKARKQFLTGKM</sequence>
<keyword evidence="2" id="KW-0378">Hydrolase</keyword>
<dbReference type="KEGG" id="ome:OLMES_0223"/>
<proteinExistence type="predicted"/>
<dbReference type="AlphaFoldDB" id="A0A1Y0I288"/>
<dbReference type="InterPro" id="IPR016516">
    <property type="entry name" value="UCP07580"/>
</dbReference>
<feature type="compositionally biased region" description="Polar residues" evidence="1">
    <location>
        <begin position="1"/>
        <end position="15"/>
    </location>
</feature>
<dbReference type="OrthoDB" id="5727566at2"/>
<dbReference type="PANTHER" id="PTHR39456">
    <property type="entry name" value="METAL-DEPENDENT HYDROLASE"/>
    <property type="match status" value="1"/>
</dbReference>
<dbReference type="PIRSF" id="PIRSF007580">
    <property type="entry name" value="UCP07580"/>
    <property type="match status" value="1"/>
</dbReference>
<feature type="region of interest" description="Disordered" evidence="1">
    <location>
        <begin position="1"/>
        <end position="23"/>
    </location>
</feature>
<name>A0A1Y0I288_9GAMM</name>
<reference evidence="2 3" key="1">
    <citation type="submission" date="2017-05" db="EMBL/GenBank/DDBJ databases">
        <title>Genomic insights into alkan degradation activity of Oleiphilus messinensis.</title>
        <authorList>
            <person name="Kozyavkin S.A."/>
            <person name="Slesarev A.I."/>
            <person name="Golyshin P.N."/>
            <person name="Korzhenkov A."/>
            <person name="Golyshina O.N."/>
            <person name="Toshchakov S.V."/>
        </authorList>
    </citation>
    <scope>NUCLEOTIDE SEQUENCE [LARGE SCALE GENOMIC DNA]</scope>
    <source>
        <strain evidence="2 3">ME102</strain>
    </source>
</reference>
<accession>A0A1Y0I288</accession>
<keyword evidence="3" id="KW-1185">Reference proteome</keyword>